<dbReference type="OrthoDB" id="3219396at2759"/>
<proteinExistence type="predicted"/>
<accession>A0A9J5XKQ3</accession>
<dbReference type="Proteomes" id="UP000824120">
    <property type="component" value="Chromosome 9"/>
</dbReference>
<dbReference type="EMBL" id="JACXVP010000009">
    <property type="protein sequence ID" value="KAG5588330.1"/>
    <property type="molecule type" value="Genomic_DNA"/>
</dbReference>
<dbReference type="PANTHER" id="PTHR48218:SF3">
    <property type="entry name" value="OS07G0170800 PROTEIN"/>
    <property type="match status" value="1"/>
</dbReference>
<dbReference type="AlphaFoldDB" id="A0A9J5XKQ3"/>
<reference evidence="1 2" key="1">
    <citation type="submission" date="2020-09" db="EMBL/GenBank/DDBJ databases">
        <title>De no assembly of potato wild relative species, Solanum commersonii.</title>
        <authorList>
            <person name="Cho K."/>
        </authorList>
    </citation>
    <scope>NUCLEOTIDE SEQUENCE [LARGE SCALE GENOMIC DNA]</scope>
    <source>
        <strain evidence="1">LZ3.2</strain>
        <tissue evidence="1">Leaf</tissue>
    </source>
</reference>
<evidence type="ECO:0000313" key="2">
    <source>
        <dbReference type="Proteomes" id="UP000824120"/>
    </source>
</evidence>
<gene>
    <name evidence="1" type="ORF">H5410_048764</name>
</gene>
<protein>
    <submittedName>
        <fullName evidence="1">Uncharacterized protein</fullName>
    </submittedName>
</protein>
<name>A0A9J5XKQ3_SOLCO</name>
<dbReference type="PANTHER" id="PTHR48218">
    <property type="entry name" value="F-BOX DOMAIN CONTAINING PROTEIN"/>
    <property type="match status" value="1"/>
</dbReference>
<evidence type="ECO:0000313" key="1">
    <source>
        <dbReference type="EMBL" id="KAG5588330.1"/>
    </source>
</evidence>
<comment type="caution">
    <text evidence="1">The sequence shown here is derived from an EMBL/GenBank/DDBJ whole genome shotgun (WGS) entry which is preliminary data.</text>
</comment>
<sequence>MYVTRKEDWRWEISNNFCTYKSIPDAADKKDGTGPFFQHLELKRHRVHDLSVISHVTLCV</sequence>
<organism evidence="1 2">
    <name type="scientific">Solanum commersonii</name>
    <name type="common">Commerson's wild potato</name>
    <name type="synonym">Commerson's nightshade</name>
    <dbReference type="NCBI Taxonomy" id="4109"/>
    <lineage>
        <taxon>Eukaryota</taxon>
        <taxon>Viridiplantae</taxon>
        <taxon>Streptophyta</taxon>
        <taxon>Embryophyta</taxon>
        <taxon>Tracheophyta</taxon>
        <taxon>Spermatophyta</taxon>
        <taxon>Magnoliopsida</taxon>
        <taxon>eudicotyledons</taxon>
        <taxon>Gunneridae</taxon>
        <taxon>Pentapetalae</taxon>
        <taxon>asterids</taxon>
        <taxon>lamiids</taxon>
        <taxon>Solanales</taxon>
        <taxon>Solanaceae</taxon>
        <taxon>Solanoideae</taxon>
        <taxon>Solaneae</taxon>
        <taxon>Solanum</taxon>
    </lineage>
</organism>
<keyword evidence="2" id="KW-1185">Reference proteome</keyword>